<comment type="caution">
    <text evidence="7">The sequence shown here is derived from an EMBL/GenBank/DDBJ whole genome shotgun (WGS) entry which is preliminary data.</text>
</comment>
<keyword evidence="8" id="KW-1185">Reference proteome</keyword>
<feature type="domain" description="Integral membrane bound transporter" evidence="6">
    <location>
        <begin position="11"/>
        <end position="67"/>
    </location>
</feature>
<evidence type="ECO:0000256" key="5">
    <source>
        <dbReference type="SAM" id="Phobius"/>
    </source>
</evidence>
<feature type="transmembrane region" description="Helical" evidence="5">
    <location>
        <begin position="38"/>
        <end position="66"/>
    </location>
</feature>
<dbReference type="GO" id="GO:0016020">
    <property type="term" value="C:membrane"/>
    <property type="evidence" value="ECO:0007669"/>
    <property type="project" value="UniProtKB-SubCell"/>
</dbReference>
<keyword evidence="2 5" id="KW-0812">Transmembrane</keyword>
<proteinExistence type="predicted"/>
<gene>
    <name evidence="7" type="ORF">DP939_16475</name>
</gene>
<evidence type="ECO:0000259" key="6">
    <source>
        <dbReference type="Pfam" id="PF13515"/>
    </source>
</evidence>
<dbReference type="EMBL" id="QMEY01000006">
    <property type="protein sequence ID" value="RBQ18809.1"/>
    <property type="molecule type" value="Genomic_DNA"/>
</dbReference>
<dbReference type="Proteomes" id="UP000253303">
    <property type="component" value="Unassembled WGS sequence"/>
</dbReference>
<evidence type="ECO:0000256" key="3">
    <source>
        <dbReference type="ARBA" id="ARBA00022989"/>
    </source>
</evidence>
<dbReference type="AlphaFoldDB" id="A0A366LZM8"/>
<evidence type="ECO:0000256" key="1">
    <source>
        <dbReference type="ARBA" id="ARBA00004141"/>
    </source>
</evidence>
<evidence type="ECO:0000313" key="8">
    <source>
        <dbReference type="Proteomes" id="UP000253303"/>
    </source>
</evidence>
<organism evidence="7 8">
    <name type="scientific">Spongiactinospora rosea</name>
    <dbReference type="NCBI Taxonomy" id="2248750"/>
    <lineage>
        <taxon>Bacteria</taxon>
        <taxon>Bacillati</taxon>
        <taxon>Actinomycetota</taxon>
        <taxon>Actinomycetes</taxon>
        <taxon>Streptosporangiales</taxon>
        <taxon>Streptosporangiaceae</taxon>
        <taxon>Spongiactinospora</taxon>
    </lineage>
</organism>
<keyword evidence="3 5" id="KW-1133">Transmembrane helix</keyword>
<dbReference type="Pfam" id="PF13515">
    <property type="entry name" value="FUSC_2"/>
    <property type="match status" value="1"/>
</dbReference>
<dbReference type="InterPro" id="IPR049453">
    <property type="entry name" value="Memb_transporter_dom"/>
</dbReference>
<sequence>MGGHLVSPGQVVFIDTESAGEVVLQGVRRFAGTVAGAVLGYGLAVSAGSLPLVVVLLLVCMFGMFYTPPGA</sequence>
<name>A0A366LZM8_9ACTN</name>
<evidence type="ECO:0000313" key="7">
    <source>
        <dbReference type="EMBL" id="RBQ18809.1"/>
    </source>
</evidence>
<evidence type="ECO:0000256" key="2">
    <source>
        <dbReference type="ARBA" id="ARBA00022692"/>
    </source>
</evidence>
<comment type="subcellular location">
    <subcellularLocation>
        <location evidence="1">Membrane</location>
        <topology evidence="1">Multi-pass membrane protein</topology>
    </subcellularLocation>
</comment>
<reference evidence="7 8" key="1">
    <citation type="submission" date="2018-06" db="EMBL/GenBank/DDBJ databases">
        <title>Sphaerisporangium craniellae sp. nov., isolated from a marine sponge in the South China Sea.</title>
        <authorList>
            <person name="Li L."/>
        </authorList>
    </citation>
    <scope>NUCLEOTIDE SEQUENCE [LARGE SCALE GENOMIC DNA]</scope>
    <source>
        <strain evidence="7 8">LHW63015</strain>
    </source>
</reference>
<protein>
    <recommendedName>
        <fullName evidence="6">Integral membrane bound transporter domain-containing protein</fullName>
    </recommendedName>
</protein>
<keyword evidence="4 5" id="KW-0472">Membrane</keyword>
<accession>A0A366LZM8</accession>
<evidence type="ECO:0000256" key="4">
    <source>
        <dbReference type="ARBA" id="ARBA00023136"/>
    </source>
</evidence>